<proteinExistence type="predicted"/>
<accession>A0A0A1TCQ1</accession>
<feature type="compositionally biased region" description="Basic and acidic residues" evidence="1">
    <location>
        <begin position="251"/>
        <end position="270"/>
    </location>
</feature>
<name>A0A0A1TCQ1_9HYPO</name>
<dbReference type="OrthoDB" id="5211520at2759"/>
<keyword evidence="3" id="KW-1185">Reference proteome</keyword>
<dbReference type="EMBL" id="CDHN01000004">
    <property type="protein sequence ID" value="CEJ92569.1"/>
    <property type="molecule type" value="Genomic_DNA"/>
</dbReference>
<feature type="region of interest" description="Disordered" evidence="1">
    <location>
        <begin position="244"/>
        <end position="290"/>
    </location>
</feature>
<protein>
    <submittedName>
        <fullName evidence="2">Uncharacterized protein</fullName>
    </submittedName>
</protein>
<dbReference type="HOGENOM" id="CLU_960379_0_0_1"/>
<evidence type="ECO:0000313" key="3">
    <source>
        <dbReference type="Proteomes" id="UP000039046"/>
    </source>
</evidence>
<dbReference type="Proteomes" id="UP000039046">
    <property type="component" value="Unassembled WGS sequence"/>
</dbReference>
<dbReference type="AlphaFoldDB" id="A0A0A1TCQ1"/>
<gene>
    <name evidence="2" type="ORF">VHEMI08214</name>
</gene>
<sequence>MSVEPPASRNPIRHLPTDPATQLMFRDVSFITKTLRSNLVSQLASDDNVEVYSNMLRNLETRTDLTHLVMAEIEPGGTLGYLARERAKLSENAADSAPYHLQSRMEALSRYWYDLRGDAPQQWTPEFDTVTIAPFIINTDDQALFETLADIGLPEEQIKEADTEFEKFRIQHSKTASYFTRHPPIPKAFTVRPGVDSKALYDSVRDSNGQVARDKMINHPDFLPMYFESRNMMSLDVPWTWEDPDAPGLSDQERERREKDNIPRHEKKMAEAAAFGSNDDNFEPDRCVVM</sequence>
<reference evidence="2 3" key="1">
    <citation type="journal article" date="2015" name="Genome Announc.">
        <title>Draft Genome Sequence and Gene Annotation of the Entomopathogenic Fungus Verticillium hemipterigenum.</title>
        <authorList>
            <person name="Horn F."/>
            <person name="Habel A."/>
            <person name="Scharf D.H."/>
            <person name="Dworschak J."/>
            <person name="Brakhage A.A."/>
            <person name="Guthke R."/>
            <person name="Hertweck C."/>
            <person name="Linde J."/>
        </authorList>
    </citation>
    <scope>NUCLEOTIDE SEQUENCE [LARGE SCALE GENOMIC DNA]</scope>
</reference>
<organism evidence="2 3">
    <name type="scientific">[Torrubiella] hemipterigena</name>
    <dbReference type="NCBI Taxonomy" id="1531966"/>
    <lineage>
        <taxon>Eukaryota</taxon>
        <taxon>Fungi</taxon>
        <taxon>Dikarya</taxon>
        <taxon>Ascomycota</taxon>
        <taxon>Pezizomycotina</taxon>
        <taxon>Sordariomycetes</taxon>
        <taxon>Hypocreomycetidae</taxon>
        <taxon>Hypocreales</taxon>
        <taxon>Clavicipitaceae</taxon>
        <taxon>Clavicipitaceae incertae sedis</taxon>
        <taxon>'Torrubiella' clade</taxon>
    </lineage>
</organism>
<evidence type="ECO:0000313" key="2">
    <source>
        <dbReference type="EMBL" id="CEJ92569.1"/>
    </source>
</evidence>
<evidence type="ECO:0000256" key="1">
    <source>
        <dbReference type="SAM" id="MobiDB-lite"/>
    </source>
</evidence>